<dbReference type="Pfam" id="PF00005">
    <property type="entry name" value="ABC_tran"/>
    <property type="match status" value="1"/>
</dbReference>
<evidence type="ECO:0000256" key="8">
    <source>
        <dbReference type="ARBA" id="ARBA00023136"/>
    </source>
</evidence>
<keyword evidence="8 9" id="KW-0472">Membrane</keyword>
<reference evidence="11" key="1">
    <citation type="submission" date="2022-06" db="EMBL/GenBank/DDBJ databases">
        <title>Ornithinimicrobium HY1793.</title>
        <authorList>
            <person name="Huang Y."/>
        </authorList>
    </citation>
    <scope>NUCLEOTIDE SEQUENCE</scope>
    <source>
        <strain evidence="11">HY1793</strain>
    </source>
</reference>
<dbReference type="InterPro" id="IPR032823">
    <property type="entry name" value="BCA_ABC_TP_C"/>
</dbReference>
<dbReference type="PROSITE" id="PS50893">
    <property type="entry name" value="ABC_TRANSPORTER_2"/>
    <property type="match status" value="1"/>
</dbReference>
<keyword evidence="2" id="KW-0813">Transport</keyword>
<feature type="transmembrane region" description="Helical" evidence="9">
    <location>
        <begin position="6"/>
        <end position="24"/>
    </location>
</feature>
<feature type="transmembrane region" description="Helical" evidence="9">
    <location>
        <begin position="60"/>
        <end position="80"/>
    </location>
</feature>
<evidence type="ECO:0000256" key="1">
    <source>
        <dbReference type="ARBA" id="ARBA00004651"/>
    </source>
</evidence>
<organism evidence="11 12">
    <name type="scientific">Ornithinimicrobium faecis</name>
    <dbReference type="NCBI Taxonomy" id="2934158"/>
    <lineage>
        <taxon>Bacteria</taxon>
        <taxon>Bacillati</taxon>
        <taxon>Actinomycetota</taxon>
        <taxon>Actinomycetes</taxon>
        <taxon>Micrococcales</taxon>
        <taxon>Ornithinimicrobiaceae</taxon>
        <taxon>Ornithinimicrobium</taxon>
    </lineage>
</organism>
<dbReference type="InterPro" id="IPR001851">
    <property type="entry name" value="ABC_transp_permease"/>
</dbReference>
<dbReference type="SMART" id="SM00382">
    <property type="entry name" value="AAA"/>
    <property type="match status" value="1"/>
</dbReference>
<keyword evidence="7 9" id="KW-1133">Transmembrane helix</keyword>
<proteinExistence type="predicted"/>
<dbReference type="InterPro" id="IPR027417">
    <property type="entry name" value="P-loop_NTPase"/>
</dbReference>
<keyword evidence="6 11" id="KW-0067">ATP-binding</keyword>
<evidence type="ECO:0000313" key="12">
    <source>
        <dbReference type="Proteomes" id="UP001056455"/>
    </source>
</evidence>
<dbReference type="Proteomes" id="UP001056455">
    <property type="component" value="Chromosome"/>
</dbReference>
<dbReference type="GO" id="GO:0005524">
    <property type="term" value="F:ATP binding"/>
    <property type="evidence" value="ECO:0007669"/>
    <property type="project" value="UniProtKB-KW"/>
</dbReference>
<keyword evidence="5" id="KW-0547">Nucleotide-binding</keyword>
<accession>A0ABY4YP57</accession>
<evidence type="ECO:0000256" key="2">
    <source>
        <dbReference type="ARBA" id="ARBA00022448"/>
    </source>
</evidence>
<dbReference type="PANTHER" id="PTHR45772:SF9">
    <property type="entry name" value="CONSERVED COMPONENT OF ABC TRANSPORTER FOR NATURAL AMINO ACIDS"/>
    <property type="match status" value="1"/>
</dbReference>
<evidence type="ECO:0000259" key="10">
    <source>
        <dbReference type="PROSITE" id="PS50893"/>
    </source>
</evidence>
<evidence type="ECO:0000256" key="5">
    <source>
        <dbReference type="ARBA" id="ARBA00022741"/>
    </source>
</evidence>
<dbReference type="Pfam" id="PF12399">
    <property type="entry name" value="BCA_ABC_TP_C"/>
    <property type="match status" value="1"/>
</dbReference>
<dbReference type="InterPro" id="IPR051120">
    <property type="entry name" value="ABC_AA/LPS_Transport"/>
</dbReference>
<sequence>MFTESTFVFIALGAIFAYSFYAVLVAGQLSLGQAGFASIAGFTAASLAPSPDDVGDLPALLIAIVIGMAVGALTAVVLGLPTMRLRGVFLAIATLAFAEAIRILIINMDWTGGAQGMSVPKVVEPWMAWVILAVVAYWFWRQANSRYGRALEAIREDELAARAMGIDVGGHRLSAFVTAGTLAGLYGVLWAYFVRLLAPEDFGFSKAIDGLVTAVVGGSTAFFGPLLGSVFLEMVPEVQRAIGIEAGWIRPFLAGLLMLLVILFLPGGIASLLPRRSRKLVAATAAADAGGLSQRAHPATGETVVKLVGLGKDYGGVHANKDINLHVTGGEVIGLIGPNGAGKTTLVNMISGLARSTSGTAEVLGLQPGKAAVHKIAAAGVSRTFQHSKLFARLSALENVMVGGHLVSKPTFLRRLLWLPSARHDERQLMVHAAACLERVGLTDKAGTKASALSYGDQRRLEIARALASDPSLLILDEPAAGMNHVEADALSDLISSLAQDGLTILLIEHNVGMVMKTCSRIVVLNFGQVIATGTPDEIANNPAVVEAYLGSSESEDAS</sequence>
<dbReference type="Gene3D" id="3.40.50.300">
    <property type="entry name" value="P-loop containing nucleotide triphosphate hydrolases"/>
    <property type="match status" value="1"/>
</dbReference>
<gene>
    <name evidence="11" type="ORF">NF556_13100</name>
</gene>
<dbReference type="PANTHER" id="PTHR45772">
    <property type="entry name" value="CONSERVED COMPONENT OF ABC TRANSPORTER FOR NATURAL AMINO ACIDS-RELATED"/>
    <property type="match status" value="1"/>
</dbReference>
<evidence type="ECO:0000313" key="11">
    <source>
        <dbReference type="EMBL" id="USQ78568.1"/>
    </source>
</evidence>
<dbReference type="SUPFAM" id="SSF52540">
    <property type="entry name" value="P-loop containing nucleoside triphosphate hydrolases"/>
    <property type="match status" value="1"/>
</dbReference>
<dbReference type="PROSITE" id="PS00211">
    <property type="entry name" value="ABC_TRANSPORTER_1"/>
    <property type="match status" value="1"/>
</dbReference>
<keyword evidence="4 9" id="KW-0812">Transmembrane</keyword>
<dbReference type="Pfam" id="PF02653">
    <property type="entry name" value="BPD_transp_2"/>
    <property type="match status" value="1"/>
</dbReference>
<feature type="transmembrane region" description="Helical" evidence="9">
    <location>
        <begin position="252"/>
        <end position="273"/>
    </location>
</feature>
<comment type="subcellular location">
    <subcellularLocation>
        <location evidence="1">Cell membrane</location>
        <topology evidence="1">Multi-pass membrane protein</topology>
    </subcellularLocation>
</comment>
<feature type="transmembrane region" description="Helical" evidence="9">
    <location>
        <begin position="125"/>
        <end position="140"/>
    </location>
</feature>
<keyword evidence="3" id="KW-1003">Cell membrane</keyword>
<dbReference type="InterPro" id="IPR043428">
    <property type="entry name" value="LivM-like"/>
</dbReference>
<keyword evidence="12" id="KW-1185">Reference proteome</keyword>
<dbReference type="CDD" id="cd06581">
    <property type="entry name" value="TM_PBP1_LivM_like"/>
    <property type="match status" value="1"/>
</dbReference>
<name>A0ABY4YP57_9MICO</name>
<dbReference type="InterPro" id="IPR003439">
    <property type="entry name" value="ABC_transporter-like_ATP-bd"/>
</dbReference>
<feature type="domain" description="ABC transporter" evidence="10">
    <location>
        <begin position="305"/>
        <end position="552"/>
    </location>
</feature>
<evidence type="ECO:0000256" key="3">
    <source>
        <dbReference type="ARBA" id="ARBA00022475"/>
    </source>
</evidence>
<evidence type="ECO:0000256" key="6">
    <source>
        <dbReference type="ARBA" id="ARBA00022840"/>
    </source>
</evidence>
<evidence type="ECO:0000256" key="9">
    <source>
        <dbReference type="SAM" id="Phobius"/>
    </source>
</evidence>
<evidence type="ECO:0000256" key="7">
    <source>
        <dbReference type="ARBA" id="ARBA00022989"/>
    </source>
</evidence>
<dbReference type="EMBL" id="CP099489">
    <property type="protein sequence ID" value="USQ78568.1"/>
    <property type="molecule type" value="Genomic_DNA"/>
</dbReference>
<dbReference type="CDD" id="cd03219">
    <property type="entry name" value="ABC_Mj1267_LivG_branched"/>
    <property type="match status" value="1"/>
</dbReference>
<dbReference type="InterPro" id="IPR017871">
    <property type="entry name" value="ABC_transporter-like_CS"/>
</dbReference>
<dbReference type="RefSeq" id="WP_252591366.1">
    <property type="nucleotide sequence ID" value="NZ_CP099489.1"/>
</dbReference>
<evidence type="ECO:0000256" key="4">
    <source>
        <dbReference type="ARBA" id="ARBA00022692"/>
    </source>
</evidence>
<protein>
    <submittedName>
        <fullName evidence="11">Branched-chain amino acid ABC transporter ATP-binding protein/permease</fullName>
    </submittedName>
</protein>
<feature type="transmembrane region" description="Helical" evidence="9">
    <location>
        <begin position="87"/>
        <end position="105"/>
    </location>
</feature>
<feature type="transmembrane region" description="Helical" evidence="9">
    <location>
        <begin position="213"/>
        <end position="232"/>
    </location>
</feature>
<dbReference type="InterPro" id="IPR003593">
    <property type="entry name" value="AAA+_ATPase"/>
</dbReference>
<feature type="transmembrane region" description="Helical" evidence="9">
    <location>
        <begin position="173"/>
        <end position="193"/>
    </location>
</feature>